<name>A0A914GWZ6_GLORO</name>
<dbReference type="AlphaFoldDB" id="A0A914GWZ6"/>
<feature type="region of interest" description="Disordered" evidence="1">
    <location>
        <begin position="62"/>
        <end position="89"/>
    </location>
</feature>
<feature type="compositionally biased region" description="Basic and acidic residues" evidence="1">
    <location>
        <begin position="62"/>
        <end position="71"/>
    </location>
</feature>
<accession>A0A914GWZ6</accession>
<dbReference type="Proteomes" id="UP000887572">
    <property type="component" value="Unplaced"/>
</dbReference>
<protein>
    <submittedName>
        <fullName evidence="3">Uncharacterized protein</fullName>
    </submittedName>
</protein>
<keyword evidence="2" id="KW-1185">Reference proteome</keyword>
<dbReference type="WBParaSite" id="Gr19_v10_g1194.t1">
    <property type="protein sequence ID" value="Gr19_v10_g1194.t1"/>
    <property type="gene ID" value="Gr19_v10_g1194"/>
</dbReference>
<evidence type="ECO:0000256" key="1">
    <source>
        <dbReference type="SAM" id="MobiDB-lite"/>
    </source>
</evidence>
<organism evidence="2 3">
    <name type="scientific">Globodera rostochiensis</name>
    <name type="common">Golden nematode worm</name>
    <name type="synonym">Heterodera rostochiensis</name>
    <dbReference type="NCBI Taxonomy" id="31243"/>
    <lineage>
        <taxon>Eukaryota</taxon>
        <taxon>Metazoa</taxon>
        <taxon>Ecdysozoa</taxon>
        <taxon>Nematoda</taxon>
        <taxon>Chromadorea</taxon>
        <taxon>Rhabditida</taxon>
        <taxon>Tylenchina</taxon>
        <taxon>Tylenchomorpha</taxon>
        <taxon>Tylenchoidea</taxon>
        <taxon>Heteroderidae</taxon>
        <taxon>Heteroderinae</taxon>
        <taxon>Globodera</taxon>
    </lineage>
</organism>
<proteinExistence type="predicted"/>
<sequence length="288" mass="32933">MSHYKDPYAPPLAPQVPVDRPPWVPCWKEYNGRPEWYAALGYKHPDIRRGVTNGISPNFEEGDVRWMDPKVPDGTSLAGPQGNDSQYHTPNNNKFFTIGNFYEHQKMLRNNSLQYKQILEKWDLSDEHPDIAVSPTLFSIFRDDSRTLGQNTSAFPFTHNFINWRAGPRFWDRPMNEGCLEKGLALAKYTVPITLVGYLTYLRGRGIPGMNQNDIHLLHFIQAWYRKALVLPVFYAFTFGLTSCAAATFRDKDDSRNWIIASAVCGLANYAITNNLPRSAIMTLSLRL</sequence>
<evidence type="ECO:0000313" key="3">
    <source>
        <dbReference type="WBParaSite" id="Gr19_v10_g1194.t1"/>
    </source>
</evidence>
<reference evidence="3" key="1">
    <citation type="submission" date="2022-11" db="UniProtKB">
        <authorList>
            <consortium name="WormBaseParasite"/>
        </authorList>
    </citation>
    <scope>IDENTIFICATION</scope>
</reference>
<evidence type="ECO:0000313" key="2">
    <source>
        <dbReference type="Proteomes" id="UP000887572"/>
    </source>
</evidence>